<name>A0ABR5SKU6_9BACT</name>
<comment type="caution">
    <text evidence="3">The sequence shown here is derived from an EMBL/GenBank/DDBJ whole genome shotgun (WGS) entry which is preliminary data.</text>
</comment>
<protein>
    <submittedName>
        <fullName evidence="3">Uncharacterized protein</fullName>
    </submittedName>
</protein>
<feature type="domain" description="DUF6866" evidence="2">
    <location>
        <begin position="133"/>
        <end position="302"/>
    </location>
</feature>
<sequence length="319" mass="36816">MRIRQLYRQEHALMPWDSIPNDLILPWISEQEAKWEQLEDEQFGNISIDGIELPPFEVEKINSILTPNGLLYGAGFGMHRKPTFFLGKLLHIATIDGCTAYYIDGELERDLFASPAMLQGNNIYIRLQPLYDFVYDKISTLQGRRHDSIIADTFGDIRLKNPNTDNFRKRFEALSLNVSQILLLHEAAEYAEDSSKWLELLGGITDRFVEIYLRAAKDLLADTSINGPLRHIIDTQDKTLLAFYTILLDNVRKEVFPEISTAYEKFASGSSDWQSIEQARTTGYSRAMQFRQEILTLWENQHSIGEINSYIKQFIKNIL</sequence>
<dbReference type="Proteomes" id="UP000060487">
    <property type="component" value="Unassembled WGS sequence"/>
</dbReference>
<dbReference type="InterPro" id="IPR054640">
    <property type="entry name" value="Sfum_1244-like"/>
</dbReference>
<feature type="domain" description="DUF6866" evidence="1">
    <location>
        <begin position="1"/>
        <end position="126"/>
    </location>
</feature>
<accession>A0ABR5SKU6</accession>
<dbReference type="NCBIfam" id="NF045620">
    <property type="entry name" value="Sfum_1244_fam"/>
    <property type="match status" value="1"/>
</dbReference>
<gene>
    <name evidence="3" type="ORF">ASN18_0037</name>
</gene>
<evidence type="ECO:0000259" key="1">
    <source>
        <dbReference type="Pfam" id="PF21739"/>
    </source>
</evidence>
<dbReference type="Pfam" id="PF21739">
    <property type="entry name" value="DUF6866_N"/>
    <property type="match status" value="1"/>
</dbReference>
<evidence type="ECO:0000259" key="2">
    <source>
        <dbReference type="Pfam" id="PF21740"/>
    </source>
</evidence>
<dbReference type="Pfam" id="PF21740">
    <property type="entry name" value="DUF6866_C"/>
    <property type="match status" value="1"/>
</dbReference>
<keyword evidence="4" id="KW-1185">Reference proteome</keyword>
<proteinExistence type="predicted"/>
<dbReference type="EMBL" id="LNQR01000001">
    <property type="protein sequence ID" value="KWT95109.1"/>
    <property type="molecule type" value="Genomic_DNA"/>
</dbReference>
<organism evidence="3 4">
    <name type="scientific">Candidatus Magnetominusculus xianensis</name>
    <dbReference type="NCBI Taxonomy" id="1748249"/>
    <lineage>
        <taxon>Bacteria</taxon>
        <taxon>Pseudomonadati</taxon>
        <taxon>Nitrospirota</taxon>
        <taxon>Nitrospiria</taxon>
        <taxon>Nitrospirales</taxon>
        <taxon>Nitrospiraceae</taxon>
        <taxon>Candidatus Magnetominusculus</taxon>
    </lineage>
</organism>
<evidence type="ECO:0000313" key="4">
    <source>
        <dbReference type="Proteomes" id="UP000060487"/>
    </source>
</evidence>
<reference evidence="3 4" key="1">
    <citation type="submission" date="2015-11" db="EMBL/GenBank/DDBJ databases">
        <authorList>
            <person name="Lin W."/>
        </authorList>
    </citation>
    <scope>NUCLEOTIDE SEQUENCE [LARGE SCALE GENOMIC DNA]</scope>
    <source>
        <strain evidence="3 4">HCH-1</strain>
    </source>
</reference>
<evidence type="ECO:0000313" key="3">
    <source>
        <dbReference type="EMBL" id="KWT95109.1"/>
    </source>
</evidence>
<dbReference type="InterPro" id="IPR049200">
    <property type="entry name" value="DUF6866_C"/>
</dbReference>
<dbReference type="InterPro" id="IPR049199">
    <property type="entry name" value="DUF6866_N"/>
</dbReference>